<comment type="function">
    <text evidence="2 7">Catalyzes the epimerization of the C3' and C5'positions of dTDP-6-deoxy-D-xylo-4-hexulose, forming dTDP-6-deoxy-L-lyxo-4-hexulose.</text>
</comment>
<protein>
    <recommendedName>
        <fullName evidence="4 7">dTDP-4-dehydrorhamnose 3,5-epimerase</fullName>
        <ecNumber evidence="3 7">5.1.3.13</ecNumber>
    </recommendedName>
    <alternativeName>
        <fullName evidence="7">Thymidine diphospho-4-keto-rhamnose 3,5-epimerase</fullName>
    </alternativeName>
</protein>
<comment type="pathway">
    <text evidence="7">Carbohydrate biosynthesis; dTDP-L-rhamnose biosynthesis.</text>
</comment>
<dbReference type="NCBIfam" id="TIGR01221">
    <property type="entry name" value="rmlC"/>
    <property type="match status" value="1"/>
</dbReference>
<dbReference type="GO" id="GO:0019305">
    <property type="term" value="P:dTDP-rhamnose biosynthetic process"/>
    <property type="evidence" value="ECO:0007669"/>
    <property type="project" value="UniProtKB-UniRule"/>
</dbReference>
<organism evidence="8 9">
    <name type="scientific">Pontibaca methylaminivorans</name>
    <dbReference type="NCBI Taxonomy" id="515897"/>
    <lineage>
        <taxon>Bacteria</taxon>
        <taxon>Pseudomonadati</taxon>
        <taxon>Pseudomonadota</taxon>
        <taxon>Alphaproteobacteria</taxon>
        <taxon>Rhodobacterales</taxon>
        <taxon>Roseobacteraceae</taxon>
        <taxon>Pontibaca</taxon>
    </lineage>
</organism>
<keyword evidence="9" id="KW-1185">Reference proteome</keyword>
<keyword evidence="7" id="KW-0413">Isomerase</keyword>
<dbReference type="Gene3D" id="2.60.120.10">
    <property type="entry name" value="Jelly Rolls"/>
    <property type="match status" value="1"/>
</dbReference>
<gene>
    <name evidence="8" type="ORF">SAMN05421849_2444</name>
</gene>
<evidence type="ECO:0000256" key="7">
    <source>
        <dbReference type="RuleBase" id="RU364069"/>
    </source>
</evidence>
<dbReference type="CDD" id="cd00438">
    <property type="entry name" value="cupin_RmlC"/>
    <property type="match status" value="1"/>
</dbReference>
<accession>A0A1R3X7Y5</accession>
<dbReference type="GO" id="GO:0005829">
    <property type="term" value="C:cytosol"/>
    <property type="evidence" value="ECO:0007669"/>
    <property type="project" value="TreeGrafter"/>
</dbReference>
<dbReference type="InterPro" id="IPR011051">
    <property type="entry name" value="RmlC_Cupin_sf"/>
</dbReference>
<dbReference type="GO" id="GO:0000271">
    <property type="term" value="P:polysaccharide biosynthetic process"/>
    <property type="evidence" value="ECO:0007669"/>
    <property type="project" value="TreeGrafter"/>
</dbReference>
<comment type="catalytic activity">
    <reaction evidence="1 7">
        <text>dTDP-4-dehydro-6-deoxy-alpha-D-glucose = dTDP-4-dehydro-beta-L-rhamnose</text>
        <dbReference type="Rhea" id="RHEA:16969"/>
        <dbReference type="ChEBI" id="CHEBI:57649"/>
        <dbReference type="ChEBI" id="CHEBI:62830"/>
        <dbReference type="EC" id="5.1.3.13"/>
    </reaction>
</comment>
<dbReference type="EC" id="5.1.3.13" evidence="3 7"/>
<evidence type="ECO:0000256" key="3">
    <source>
        <dbReference type="ARBA" id="ARBA00012098"/>
    </source>
</evidence>
<comment type="subunit">
    <text evidence="7">Homodimer.</text>
</comment>
<dbReference type="OrthoDB" id="9800680at2"/>
<dbReference type="STRING" id="515897.SAMN05421849_2444"/>
<feature type="active site" description="Proton acceptor" evidence="5">
    <location>
        <position position="85"/>
    </location>
</feature>
<proteinExistence type="inferred from homology"/>
<evidence type="ECO:0000313" key="9">
    <source>
        <dbReference type="Proteomes" id="UP000192455"/>
    </source>
</evidence>
<sequence length="215" mass="23277">MGTCAGTWPENIWGPRQQGAGAELQIEETAIPGVLILTPARHSDGRGFFCETWNARRLGEAGITLDFVQDNQSLSHVPDTVRGLHYQAPPHAQAKLVRCGRGALFDVAVDARRGSPAWGQWVGVDLTPEDGRQLLIPAGCLHGFATRAPDTEILYKCSDFYAPDCDGTVRWDSCGIDWGLGGAPVLSEKDAAAPPWAEFDSPFTWPFTREGTPCA</sequence>
<dbReference type="Proteomes" id="UP000192455">
    <property type="component" value="Unassembled WGS sequence"/>
</dbReference>
<dbReference type="PANTHER" id="PTHR21047">
    <property type="entry name" value="DTDP-6-DEOXY-D-GLUCOSE-3,5 EPIMERASE"/>
    <property type="match status" value="1"/>
</dbReference>
<dbReference type="PANTHER" id="PTHR21047:SF2">
    <property type="entry name" value="THYMIDINE DIPHOSPHO-4-KETO-RHAMNOSE 3,5-EPIMERASE"/>
    <property type="match status" value="1"/>
</dbReference>
<dbReference type="Pfam" id="PF00908">
    <property type="entry name" value="dTDP_sugar_isom"/>
    <property type="match status" value="1"/>
</dbReference>
<evidence type="ECO:0000256" key="4">
    <source>
        <dbReference type="ARBA" id="ARBA00019595"/>
    </source>
</evidence>
<comment type="similarity">
    <text evidence="7">Belongs to the dTDP-4-dehydrorhamnose 3,5-epimerase family.</text>
</comment>
<dbReference type="AlphaFoldDB" id="A0A1R3X7Y5"/>
<reference evidence="8 9" key="1">
    <citation type="submission" date="2017-01" db="EMBL/GenBank/DDBJ databases">
        <authorList>
            <person name="Mah S.A."/>
            <person name="Swanson W.J."/>
            <person name="Moy G.W."/>
            <person name="Vacquier V.D."/>
        </authorList>
    </citation>
    <scope>NUCLEOTIDE SEQUENCE [LARGE SCALE GENOMIC DNA]</scope>
    <source>
        <strain evidence="8 9">DSM 21219</strain>
    </source>
</reference>
<dbReference type="InterPro" id="IPR000888">
    <property type="entry name" value="RmlC-like"/>
</dbReference>
<dbReference type="GO" id="GO:0008830">
    <property type="term" value="F:dTDP-4-dehydrorhamnose 3,5-epimerase activity"/>
    <property type="evidence" value="ECO:0007669"/>
    <property type="project" value="UniProtKB-UniRule"/>
</dbReference>
<feature type="active site" description="Proton donor" evidence="5">
    <location>
        <position position="155"/>
    </location>
</feature>
<dbReference type="EMBL" id="FTPS01000002">
    <property type="protein sequence ID" value="SIT86838.1"/>
    <property type="molecule type" value="Genomic_DNA"/>
</dbReference>
<name>A0A1R3X7Y5_9RHOB</name>
<evidence type="ECO:0000256" key="5">
    <source>
        <dbReference type="PIRSR" id="PIRSR600888-1"/>
    </source>
</evidence>
<dbReference type="InterPro" id="IPR014710">
    <property type="entry name" value="RmlC-like_jellyroll"/>
</dbReference>
<feature type="site" description="Participates in a stacking interaction with the thymidine ring of dTDP-4-oxo-6-deoxyglucose" evidence="6">
    <location>
        <position position="161"/>
    </location>
</feature>
<dbReference type="UniPathway" id="UPA00124"/>
<evidence type="ECO:0000256" key="6">
    <source>
        <dbReference type="PIRSR" id="PIRSR600888-3"/>
    </source>
</evidence>
<evidence type="ECO:0000256" key="1">
    <source>
        <dbReference type="ARBA" id="ARBA00001298"/>
    </source>
</evidence>
<evidence type="ECO:0000256" key="2">
    <source>
        <dbReference type="ARBA" id="ARBA00001997"/>
    </source>
</evidence>
<dbReference type="SUPFAM" id="SSF51182">
    <property type="entry name" value="RmlC-like cupins"/>
    <property type="match status" value="1"/>
</dbReference>
<evidence type="ECO:0000313" key="8">
    <source>
        <dbReference type="EMBL" id="SIT86838.1"/>
    </source>
</evidence>